<evidence type="ECO:0000256" key="1">
    <source>
        <dbReference type="ARBA" id="ARBA00022723"/>
    </source>
</evidence>
<evidence type="ECO:0000259" key="7">
    <source>
        <dbReference type="Pfam" id="PF07732"/>
    </source>
</evidence>
<feature type="region of interest" description="Disordered" evidence="4">
    <location>
        <begin position="29"/>
        <end position="62"/>
    </location>
</feature>
<feature type="domain" description="Plastocyanin-like" evidence="6">
    <location>
        <begin position="267"/>
        <end position="371"/>
    </location>
</feature>
<dbReference type="PANTHER" id="PTHR11709:SF394">
    <property type="entry name" value="FI03373P-RELATED"/>
    <property type="match status" value="1"/>
</dbReference>
<evidence type="ECO:0000256" key="4">
    <source>
        <dbReference type="SAM" id="MobiDB-lite"/>
    </source>
</evidence>
<dbReference type="InterPro" id="IPR033138">
    <property type="entry name" value="Cu_oxidase_CS"/>
</dbReference>
<dbReference type="InterPro" id="IPR011706">
    <property type="entry name" value="Cu-oxidase_C"/>
</dbReference>
<dbReference type="InterPro" id="IPR002355">
    <property type="entry name" value="Cu_oxidase_Cu_BS"/>
</dbReference>
<proteinExistence type="predicted"/>
<dbReference type="PROSITE" id="PS00080">
    <property type="entry name" value="MULTICOPPER_OXIDASE2"/>
    <property type="match status" value="1"/>
</dbReference>
<reference evidence="8 9" key="1">
    <citation type="submission" date="2023-06" db="EMBL/GenBank/DDBJ databases">
        <title>Influencing factors and mechanism of Cr(VI) reduction by facultative anaerobic Exiguobacterium sp. PY14.</title>
        <authorList>
            <person name="Zou L."/>
        </authorList>
    </citation>
    <scope>NUCLEOTIDE SEQUENCE [LARGE SCALE GENOMIC DNA]</scope>
    <source>
        <strain evidence="8 9">PY14</strain>
    </source>
</reference>
<dbReference type="SUPFAM" id="SSF49503">
    <property type="entry name" value="Cupredoxins"/>
    <property type="match status" value="3"/>
</dbReference>
<dbReference type="Gene3D" id="2.60.40.420">
    <property type="entry name" value="Cupredoxins - blue copper proteins"/>
    <property type="match status" value="2"/>
</dbReference>
<accession>A0ABT7MT22</accession>
<name>A0ABT7MT22_9BACL</name>
<evidence type="ECO:0000259" key="6">
    <source>
        <dbReference type="Pfam" id="PF07731"/>
    </source>
</evidence>
<keyword evidence="9" id="KW-1185">Reference proteome</keyword>
<dbReference type="Pfam" id="PF07731">
    <property type="entry name" value="Cu-oxidase_2"/>
    <property type="match status" value="2"/>
</dbReference>
<dbReference type="PROSITE" id="PS00079">
    <property type="entry name" value="MULTICOPPER_OXIDASE1"/>
    <property type="match status" value="1"/>
</dbReference>
<dbReference type="CDD" id="cd04202">
    <property type="entry name" value="CuRO_D2_2dMcoN_like"/>
    <property type="match status" value="2"/>
</dbReference>
<comment type="caution">
    <text evidence="8">The sequence shown here is derived from an EMBL/GenBank/DDBJ whole genome shotgun (WGS) entry which is preliminary data.</text>
</comment>
<keyword evidence="5" id="KW-0732">Signal</keyword>
<protein>
    <submittedName>
        <fullName evidence="8">Multicopper oxidase family protein</fullName>
    </submittedName>
</protein>
<organism evidence="8 9">
    <name type="scientific">Exiguobacterium mexicanum</name>
    <dbReference type="NCBI Taxonomy" id="340146"/>
    <lineage>
        <taxon>Bacteria</taxon>
        <taxon>Bacillati</taxon>
        <taxon>Bacillota</taxon>
        <taxon>Bacilli</taxon>
        <taxon>Bacillales</taxon>
        <taxon>Bacillales Family XII. Incertae Sedis</taxon>
        <taxon>Exiguobacterium</taxon>
    </lineage>
</organism>
<keyword evidence="3" id="KW-0186">Copper</keyword>
<sequence>MKRKLLALFAFAVLFLAVLFLAACSSQQSGDMEGMDHGNTKKEEGTKNKVNPEKVDGAQTVSSETLTGNEFTIVAKEGTHQLNDRVSVNALAFNRSVPGSQIRVKQGEKVKVNLKNELSEPVSIHWHGITVPNEMDGIPGVTQNAVQPGESFTYEFTPEDPGTYMYHTHQNAVEQMDKGLYGAIIVEPEEKTYDRDYTLMLDEWMSNPEEESAEMEGMEHNNMNNNEEAEGESNMDHSNMSSEAGNEEESKMEGMDQGGMGGMGHDMSAYDIFTINGKSGDSIEPLMVKEGEKVRLRLVNVGFMSHKIHLHGHKFKVAAIDGQELNEPQEIKDQVISIAPGERYDIEFTADNPGEWFIECHGDMEGTAGMKTLIKYEDTEGSTDTSNQEMQLPEFNYMNYGVFEDAEFTLEQDYDVEYTMDLNTKMDGEGQVFTINGKTFPETDNINVKEGDLVKVTLTNSSMMDDHPMHLHGHFFQVLSKNGKPVEGSSIIRDTINLKPGEEVVVAFKADNPGNWLFHCHDLHHATAGMVNMVKYDGFTPSFTPDPDAGNKPE</sequence>
<evidence type="ECO:0000313" key="9">
    <source>
        <dbReference type="Proteomes" id="UP001230807"/>
    </source>
</evidence>
<dbReference type="InterPro" id="IPR008972">
    <property type="entry name" value="Cupredoxin"/>
</dbReference>
<evidence type="ECO:0000256" key="3">
    <source>
        <dbReference type="ARBA" id="ARBA00023008"/>
    </source>
</evidence>
<evidence type="ECO:0000256" key="5">
    <source>
        <dbReference type="SAM" id="SignalP"/>
    </source>
</evidence>
<feature type="domain" description="Plastocyanin-like" evidence="7">
    <location>
        <begin position="77"/>
        <end position="190"/>
    </location>
</feature>
<dbReference type="CDD" id="cd13860">
    <property type="entry name" value="CuRO_1_2dMco_1"/>
    <property type="match status" value="1"/>
</dbReference>
<gene>
    <name evidence="8" type="ORF">QR695_15025</name>
</gene>
<dbReference type="PROSITE" id="PS51257">
    <property type="entry name" value="PROKAR_LIPOPROTEIN"/>
    <property type="match status" value="1"/>
</dbReference>
<evidence type="ECO:0000313" key="8">
    <source>
        <dbReference type="EMBL" id="MDL5378311.1"/>
    </source>
</evidence>
<evidence type="ECO:0000256" key="2">
    <source>
        <dbReference type="ARBA" id="ARBA00023002"/>
    </source>
</evidence>
<dbReference type="PANTHER" id="PTHR11709">
    <property type="entry name" value="MULTI-COPPER OXIDASE"/>
    <property type="match status" value="1"/>
</dbReference>
<dbReference type="Proteomes" id="UP001230807">
    <property type="component" value="Unassembled WGS sequence"/>
</dbReference>
<keyword evidence="1" id="KW-0479">Metal-binding</keyword>
<dbReference type="RefSeq" id="WP_214720059.1">
    <property type="nucleotide sequence ID" value="NZ_CP183077.1"/>
</dbReference>
<feature type="signal peptide" evidence="5">
    <location>
        <begin position="1"/>
        <end position="22"/>
    </location>
</feature>
<feature type="chain" id="PRO_5045761910" evidence="5">
    <location>
        <begin position="23"/>
        <end position="554"/>
    </location>
</feature>
<feature type="region of interest" description="Disordered" evidence="4">
    <location>
        <begin position="222"/>
        <end position="255"/>
    </location>
</feature>
<dbReference type="Pfam" id="PF07732">
    <property type="entry name" value="Cu-oxidase_3"/>
    <property type="match status" value="1"/>
</dbReference>
<dbReference type="EMBL" id="JASWER010000023">
    <property type="protein sequence ID" value="MDL5378311.1"/>
    <property type="molecule type" value="Genomic_DNA"/>
</dbReference>
<feature type="domain" description="Plastocyanin-like" evidence="6">
    <location>
        <begin position="430"/>
        <end position="534"/>
    </location>
</feature>
<keyword evidence="2" id="KW-0560">Oxidoreductase</keyword>
<dbReference type="InterPro" id="IPR045087">
    <property type="entry name" value="Cu-oxidase_fam"/>
</dbReference>
<dbReference type="InterPro" id="IPR011707">
    <property type="entry name" value="Cu-oxidase-like_N"/>
</dbReference>
<feature type="compositionally biased region" description="Basic and acidic residues" evidence="4">
    <location>
        <begin position="34"/>
        <end position="56"/>
    </location>
</feature>